<evidence type="ECO:0000313" key="1">
    <source>
        <dbReference type="EMBL" id="NYG04804.1"/>
    </source>
</evidence>
<dbReference type="SUPFAM" id="SSF48371">
    <property type="entry name" value="ARM repeat"/>
    <property type="match status" value="1"/>
</dbReference>
<evidence type="ECO:0000313" key="2">
    <source>
        <dbReference type="Proteomes" id="UP000549695"/>
    </source>
</evidence>
<dbReference type="Proteomes" id="UP000549695">
    <property type="component" value="Unassembled WGS sequence"/>
</dbReference>
<dbReference type="GeneID" id="98054753"/>
<comment type="caution">
    <text evidence="1">The sequence shown here is derived from an EMBL/GenBank/DDBJ whole genome shotgun (WGS) entry which is preliminary data.</text>
</comment>
<dbReference type="EMBL" id="JACCCZ010000001">
    <property type="protein sequence ID" value="NYG04804.1"/>
    <property type="molecule type" value="Genomic_DNA"/>
</dbReference>
<dbReference type="InterPro" id="IPR016024">
    <property type="entry name" value="ARM-type_fold"/>
</dbReference>
<name>A0A852WDL4_PSEA5</name>
<keyword evidence="2" id="KW-1185">Reference proteome</keyword>
<dbReference type="Gene3D" id="1.25.10.10">
    <property type="entry name" value="Leucine-rich Repeat Variant"/>
    <property type="match status" value="1"/>
</dbReference>
<organism evidence="1 2">
    <name type="scientific">Pseudonocardia alni</name>
    <name type="common">Amycolata alni</name>
    <dbReference type="NCBI Taxonomy" id="33907"/>
    <lineage>
        <taxon>Bacteria</taxon>
        <taxon>Bacillati</taxon>
        <taxon>Actinomycetota</taxon>
        <taxon>Actinomycetes</taxon>
        <taxon>Pseudonocardiales</taxon>
        <taxon>Pseudonocardiaceae</taxon>
        <taxon>Pseudonocardia</taxon>
    </lineage>
</organism>
<dbReference type="InterPro" id="IPR011989">
    <property type="entry name" value="ARM-like"/>
</dbReference>
<accession>A0A852WDL4</accession>
<dbReference type="RefSeq" id="WP_179762450.1">
    <property type="nucleotide sequence ID" value="NZ_BAAAJZ010000004.1"/>
</dbReference>
<proteinExistence type="predicted"/>
<sequence length="801" mass="87896">MKWIAAALAPRDIAPHPNFMSSEIADGPSIFALITSLHLKEIDRLDSTQNSIRSGPDDRLSSTDRRIVRTCTEAVLSSTSSQGCEALAILLDELEQGDAARYVALGLFYVMIACDLGQYDRAFSRLTKVRQAISKGVDHADLRLLNAIVDQQIAFRKFDLSREDFGKGDAESALDSLTKVDPSRITKFQTSEGVSWDSQSTISAIASSIRSCAGRLISACADISDNSWADNVRARPSFNHLRQDRRTVDGYRSNLKEAFNSTIGSTAVRFASSDFGDSDLYSSLIFSEMNGDISARGRRTDLAVLRFLSSVESSESRWLRTESLRLFRQARNGKMLRSVVRFTRANGPLACLREASEELLREPEEYSLIDQASLALLEGAATTLEQSTADVAVARLLRSMEHPPPSRPRSWQADSSRAEEVWKATAAVASVANQTSEIAQVALNQVTDLMNPDELLERAYARSLRSLDWSSVEDHVKDRWIAWMSHAGDSCLLIQDALRPYLLGRFMESDQSTATTRSPIDTVALSLNDYLVHQVEIPSGVYVTGVTLIRERLASIRQKARQGVHSMGEYSYADIGVGLAISGTEPALWHDLAEFFTDPLVSREDKAPALDRVARSTEVPDSFVRTLRDASDSLLRSPASHFSPGPSVFPAALRALTALSAIEDSTILRYCLEIVASSDSLARVEAARTLTTLARRQSSPEWTTVFALQLSADRDAGTRAEAARSLTLLSARNRDADSSVNDRIVELLRADGLTMPILMLDAISESGSTSGAVIHQLSTLATDHISVLVRDRARQVLDGLT</sequence>
<gene>
    <name evidence="1" type="ORF">HDA37_005089</name>
</gene>
<protein>
    <submittedName>
        <fullName evidence="1">2-keto-3-deoxy-L-rhamnonate aldolase RhmA</fullName>
    </submittedName>
</protein>
<dbReference type="AlphaFoldDB" id="A0A852WDL4"/>
<reference evidence="1 2" key="1">
    <citation type="submission" date="2020-07" db="EMBL/GenBank/DDBJ databases">
        <title>Sequencing the genomes of 1000 actinobacteria strains.</title>
        <authorList>
            <person name="Klenk H.-P."/>
        </authorList>
    </citation>
    <scope>NUCLEOTIDE SEQUENCE [LARGE SCALE GENOMIC DNA]</scope>
    <source>
        <strain evidence="1 2">DSM 44749</strain>
    </source>
</reference>